<dbReference type="Proteomes" id="UP000258707">
    <property type="component" value="Chromosome"/>
</dbReference>
<dbReference type="Pfam" id="PF14344">
    <property type="entry name" value="DUF4397"/>
    <property type="match status" value="2"/>
</dbReference>
<feature type="region of interest" description="Disordered" evidence="1">
    <location>
        <begin position="231"/>
        <end position="271"/>
    </location>
</feature>
<name>A0A346PI63_9EURY</name>
<evidence type="ECO:0000313" key="3">
    <source>
        <dbReference type="EMBL" id="AXR79208.1"/>
    </source>
</evidence>
<dbReference type="GeneID" id="37639675"/>
<organism evidence="3 4">
    <name type="scientific">Natrarchaeobaculum sulfurireducens</name>
    <dbReference type="NCBI Taxonomy" id="2044521"/>
    <lineage>
        <taxon>Archaea</taxon>
        <taxon>Methanobacteriati</taxon>
        <taxon>Methanobacteriota</taxon>
        <taxon>Stenosarchaea group</taxon>
        <taxon>Halobacteria</taxon>
        <taxon>Halobacteriales</taxon>
        <taxon>Natrialbaceae</taxon>
        <taxon>Natrarchaeobaculum</taxon>
    </lineage>
</organism>
<dbReference type="EMBL" id="CP024047">
    <property type="protein sequence ID" value="AXR79208.1"/>
    <property type="molecule type" value="Genomic_DNA"/>
</dbReference>
<feature type="region of interest" description="Disordered" evidence="1">
    <location>
        <begin position="290"/>
        <end position="407"/>
    </location>
</feature>
<evidence type="ECO:0000256" key="1">
    <source>
        <dbReference type="SAM" id="MobiDB-lite"/>
    </source>
</evidence>
<dbReference type="AlphaFoldDB" id="A0A346PI63"/>
<dbReference type="PROSITE" id="PS51318">
    <property type="entry name" value="TAT"/>
    <property type="match status" value="1"/>
</dbReference>
<evidence type="ECO:0000259" key="2">
    <source>
        <dbReference type="Pfam" id="PF14344"/>
    </source>
</evidence>
<gene>
    <name evidence="3" type="ORF">AArc1_2899</name>
</gene>
<reference evidence="4" key="1">
    <citation type="submission" date="2017-10" db="EMBL/GenBank/DDBJ databases">
        <title>Phenotypic and genomic properties of facultatively anaerobic sulfur-reducing natronoarchaea from hypersaline soda lakes.</title>
        <authorList>
            <person name="Sorokin D.Y."/>
            <person name="Kublanov I.V."/>
            <person name="Roman P."/>
            <person name="Sinninghe Damste J.S."/>
            <person name="Golyshin P.N."/>
            <person name="Rojo D."/>
            <person name="Ciordia S."/>
            <person name="Mena Md.C."/>
            <person name="Ferrer M."/>
            <person name="Messina E."/>
            <person name="Smedile F."/>
            <person name="La Spada G."/>
            <person name="La Cono V."/>
            <person name="Yakimov M.M."/>
        </authorList>
    </citation>
    <scope>NUCLEOTIDE SEQUENCE [LARGE SCALE GENOMIC DNA]</scope>
    <source>
        <strain evidence="4">AArc1</strain>
    </source>
</reference>
<feature type="domain" description="DUF4397" evidence="2">
    <location>
        <begin position="181"/>
        <end position="235"/>
    </location>
</feature>
<feature type="compositionally biased region" description="Acidic residues" evidence="1">
    <location>
        <begin position="233"/>
        <end position="270"/>
    </location>
</feature>
<protein>
    <recommendedName>
        <fullName evidence="2">DUF4397 domain-containing protein</fullName>
    </recommendedName>
</protein>
<feature type="region of interest" description="Disordered" evidence="1">
    <location>
        <begin position="126"/>
        <end position="157"/>
    </location>
</feature>
<dbReference type="InterPro" id="IPR025510">
    <property type="entry name" value="DUF4397"/>
</dbReference>
<feature type="compositionally biased region" description="Acidic residues" evidence="1">
    <location>
        <begin position="293"/>
        <end position="321"/>
    </location>
</feature>
<feature type="domain" description="DUF4397" evidence="2">
    <location>
        <begin position="49"/>
        <end position="126"/>
    </location>
</feature>
<sequence>MTISRRSTIKAIGVVGAGSTLSGTALAVSEYDDDERDPEETPEDEEMGALRVAHFSPDAPDVDVYVDDDQILADVAYDDVSPYLEIAPGTYTVTITAAGDPETVAYEEQVTVDENYYTAAAIGELEGDAPVDDEEDGLEDEEADGLEDEEDDETFDEDPDTAFDVLLLVDDTPEDVQEETANLRFVHASPDAPAVDIVDEESGAAIFEGVPFGQPTGYVPVEPTETTIGVFPADDEADGLDNEDDEDGLEEADDEDDGFETEEDVIEPEDPVLSVDVELEEQMAYTAFAIGYLEDEEVDDEMADDDDDPLADDEIEEDEERPLDVRLLVDGTMEEEEDDVEPEEEEELEPDEEEPEPEEEDVEPDEEEAVDPDEEAVDPDDDELEPDEEPEPTEDDYEDDELVEADD</sequence>
<dbReference type="KEGG" id="nan:AArc1_2899"/>
<dbReference type="RefSeq" id="WP_117365200.1">
    <property type="nucleotide sequence ID" value="NZ_CP024047.1"/>
</dbReference>
<accession>A0A346PI63</accession>
<evidence type="ECO:0000313" key="4">
    <source>
        <dbReference type="Proteomes" id="UP000258707"/>
    </source>
</evidence>
<proteinExistence type="predicted"/>
<feature type="compositionally biased region" description="Acidic residues" evidence="1">
    <location>
        <begin position="332"/>
        <end position="407"/>
    </location>
</feature>
<dbReference type="InterPro" id="IPR006311">
    <property type="entry name" value="TAT_signal"/>
</dbReference>